<feature type="non-terminal residue" evidence="2">
    <location>
        <position position="1"/>
    </location>
</feature>
<feature type="compositionally biased region" description="Low complexity" evidence="1">
    <location>
        <begin position="81"/>
        <end position="96"/>
    </location>
</feature>
<feature type="compositionally biased region" description="Low complexity" evidence="1">
    <location>
        <begin position="56"/>
        <end position="70"/>
    </location>
</feature>
<dbReference type="Proteomes" id="UP000281553">
    <property type="component" value="Unassembled WGS sequence"/>
</dbReference>
<evidence type="ECO:0000256" key="1">
    <source>
        <dbReference type="SAM" id="MobiDB-lite"/>
    </source>
</evidence>
<accession>A0A3P6QL67</accession>
<feature type="compositionally biased region" description="Polar residues" evidence="1">
    <location>
        <begin position="31"/>
        <end position="49"/>
    </location>
</feature>
<feature type="region of interest" description="Disordered" evidence="1">
    <location>
        <begin position="1"/>
        <end position="96"/>
    </location>
</feature>
<dbReference type="AlphaFoldDB" id="A0A3P6QL67"/>
<proteinExistence type="predicted"/>
<organism evidence="2 3">
    <name type="scientific">Dibothriocephalus latus</name>
    <name type="common">Fish tapeworm</name>
    <name type="synonym">Diphyllobothrium latum</name>
    <dbReference type="NCBI Taxonomy" id="60516"/>
    <lineage>
        <taxon>Eukaryota</taxon>
        <taxon>Metazoa</taxon>
        <taxon>Spiralia</taxon>
        <taxon>Lophotrochozoa</taxon>
        <taxon>Platyhelminthes</taxon>
        <taxon>Cestoda</taxon>
        <taxon>Eucestoda</taxon>
        <taxon>Diphyllobothriidea</taxon>
        <taxon>Diphyllobothriidae</taxon>
        <taxon>Dibothriocephalus</taxon>
    </lineage>
</organism>
<feature type="compositionally biased region" description="Basic and acidic residues" evidence="1">
    <location>
        <begin position="1"/>
        <end position="11"/>
    </location>
</feature>
<evidence type="ECO:0000313" key="2">
    <source>
        <dbReference type="EMBL" id="VDK46547.1"/>
    </source>
</evidence>
<evidence type="ECO:0000313" key="3">
    <source>
        <dbReference type="Proteomes" id="UP000281553"/>
    </source>
</evidence>
<dbReference type="EMBL" id="UYRU01011141">
    <property type="protein sequence ID" value="VDK46547.1"/>
    <property type="molecule type" value="Genomic_DNA"/>
</dbReference>
<feature type="compositionally biased region" description="Pro residues" evidence="1">
    <location>
        <begin position="13"/>
        <end position="22"/>
    </location>
</feature>
<protein>
    <submittedName>
        <fullName evidence="2">Uncharacterized protein</fullName>
    </submittedName>
</protein>
<gene>
    <name evidence="2" type="ORF">DILT_LOCUS1560</name>
</gene>
<keyword evidence="3" id="KW-1185">Reference proteome</keyword>
<sequence>ERDDQEARRELQSPPPYPPSPPWSALVRSGSGVTSTNTATSVVISSTAGDDSHPVRGSSRGLSSASATSSNESPRTYVSVARAAPTPGTSTTSSVPRRVASTINLLGVPSPNQSAGINYVASADNKEVCLYARYFCYLLQSCIFC</sequence>
<reference evidence="2 3" key="1">
    <citation type="submission" date="2018-11" db="EMBL/GenBank/DDBJ databases">
        <authorList>
            <consortium name="Pathogen Informatics"/>
        </authorList>
    </citation>
    <scope>NUCLEOTIDE SEQUENCE [LARGE SCALE GENOMIC DNA]</scope>
</reference>
<name>A0A3P6QL67_DIBLA</name>